<evidence type="ECO:0000313" key="7">
    <source>
        <dbReference type="Proteomes" id="UP000246702"/>
    </source>
</evidence>
<gene>
    <name evidence="6" type="ORF">BO94DRAFT_474662</name>
</gene>
<reference evidence="6 7" key="1">
    <citation type="submission" date="2016-12" db="EMBL/GenBank/DDBJ databases">
        <title>The genomes of Aspergillus section Nigri reveals drivers in fungal speciation.</title>
        <authorList>
            <consortium name="DOE Joint Genome Institute"/>
            <person name="Vesth T.C."/>
            <person name="Nybo J."/>
            <person name="Theobald S."/>
            <person name="Brandl J."/>
            <person name="Frisvad J.C."/>
            <person name="Nielsen K.F."/>
            <person name="Lyhne E.K."/>
            <person name="Kogle M.E."/>
            <person name="Kuo A."/>
            <person name="Riley R."/>
            <person name="Clum A."/>
            <person name="Nolan M."/>
            <person name="Lipzen A."/>
            <person name="Salamov A."/>
            <person name="Henrissat B."/>
            <person name="Wiebenga A."/>
            <person name="De Vries R.P."/>
            <person name="Grigoriev I.V."/>
            <person name="Mortensen U.H."/>
            <person name="Andersen M.R."/>
            <person name="Baker S.E."/>
        </authorList>
    </citation>
    <scope>NUCLEOTIDE SEQUENCE [LARGE SCALE GENOMIC DNA]</scope>
    <source>
        <strain evidence="6 7">CBS 115572</strain>
    </source>
</reference>
<dbReference type="Pfam" id="PF00743">
    <property type="entry name" value="FMO-like"/>
    <property type="match status" value="1"/>
</dbReference>
<dbReference type="GeneID" id="37110666"/>
<evidence type="ECO:0000256" key="4">
    <source>
        <dbReference type="ARBA" id="ARBA00022827"/>
    </source>
</evidence>
<evidence type="ECO:0000256" key="1">
    <source>
        <dbReference type="ARBA" id="ARBA00001974"/>
    </source>
</evidence>
<dbReference type="PANTHER" id="PTHR42877">
    <property type="entry name" value="L-ORNITHINE N(5)-MONOOXYGENASE-RELATED"/>
    <property type="match status" value="1"/>
</dbReference>
<evidence type="ECO:0000313" key="6">
    <source>
        <dbReference type="EMBL" id="PWY74499.1"/>
    </source>
</evidence>
<name>A0A317VLQ2_9EURO</name>
<dbReference type="EMBL" id="MSFK01000030">
    <property type="protein sequence ID" value="PWY74499.1"/>
    <property type="molecule type" value="Genomic_DNA"/>
</dbReference>
<dbReference type="InterPro" id="IPR036188">
    <property type="entry name" value="FAD/NAD-bd_sf"/>
</dbReference>
<dbReference type="InterPro" id="IPR020946">
    <property type="entry name" value="Flavin_mOase-like"/>
</dbReference>
<dbReference type="Gene3D" id="3.50.50.60">
    <property type="entry name" value="FAD/NAD(P)-binding domain"/>
    <property type="match status" value="2"/>
</dbReference>
<dbReference type="RefSeq" id="XP_025463692.1">
    <property type="nucleotide sequence ID" value="XM_025608523.1"/>
</dbReference>
<evidence type="ECO:0000256" key="2">
    <source>
        <dbReference type="ARBA" id="ARBA00010139"/>
    </source>
</evidence>
<proteinExistence type="inferred from homology"/>
<keyword evidence="4" id="KW-0274">FAD</keyword>
<dbReference type="GO" id="GO:0050660">
    <property type="term" value="F:flavin adenine dinucleotide binding"/>
    <property type="evidence" value="ECO:0007669"/>
    <property type="project" value="InterPro"/>
</dbReference>
<dbReference type="InterPro" id="IPR051209">
    <property type="entry name" value="FAD-bind_Monooxygenase_sf"/>
</dbReference>
<evidence type="ECO:0000256" key="3">
    <source>
        <dbReference type="ARBA" id="ARBA00022630"/>
    </source>
</evidence>
<dbReference type="SUPFAM" id="SSF51905">
    <property type="entry name" value="FAD/NAD(P)-binding domain"/>
    <property type="match status" value="1"/>
</dbReference>
<dbReference type="Proteomes" id="UP000246702">
    <property type="component" value="Unassembled WGS sequence"/>
</dbReference>
<comment type="cofactor">
    <cofactor evidence="1">
        <name>FAD</name>
        <dbReference type="ChEBI" id="CHEBI:57692"/>
    </cofactor>
</comment>
<accession>A0A317VLQ2</accession>
<evidence type="ECO:0000256" key="5">
    <source>
        <dbReference type="ARBA" id="ARBA00023002"/>
    </source>
</evidence>
<dbReference type="GO" id="GO:0050661">
    <property type="term" value="F:NADP binding"/>
    <property type="evidence" value="ECO:0007669"/>
    <property type="project" value="InterPro"/>
</dbReference>
<organism evidence="6 7">
    <name type="scientific">Aspergillus sclerotioniger CBS 115572</name>
    <dbReference type="NCBI Taxonomy" id="1450535"/>
    <lineage>
        <taxon>Eukaryota</taxon>
        <taxon>Fungi</taxon>
        <taxon>Dikarya</taxon>
        <taxon>Ascomycota</taxon>
        <taxon>Pezizomycotina</taxon>
        <taxon>Eurotiomycetes</taxon>
        <taxon>Eurotiomycetidae</taxon>
        <taxon>Eurotiales</taxon>
        <taxon>Aspergillaceae</taxon>
        <taxon>Aspergillus</taxon>
        <taxon>Aspergillus subgen. Circumdati</taxon>
    </lineage>
</organism>
<keyword evidence="3" id="KW-0285">Flavoprotein</keyword>
<comment type="caution">
    <text evidence="6">The sequence shown here is derived from an EMBL/GenBank/DDBJ whole genome shotgun (WGS) entry which is preliminary data.</text>
</comment>
<dbReference type="OrthoDB" id="74360at2759"/>
<dbReference type="PANTHER" id="PTHR42877:SF5">
    <property type="entry name" value="L-ORNITHINE N(5)-MONOOXYGENASE-RELATED"/>
    <property type="match status" value="1"/>
</dbReference>
<dbReference type="GO" id="GO:0004499">
    <property type="term" value="F:N,N-dimethylaniline monooxygenase activity"/>
    <property type="evidence" value="ECO:0007669"/>
    <property type="project" value="InterPro"/>
</dbReference>
<sequence length="506" mass="56618">MTVSESNTSFNEVIIIGAGFSGLAMACQLKRKLHCDDFAVFDRASGFGGAWRANQYPGCGVDIPAALYSLSFAPKTDFSCFFPKQDEILHYINSVVERHQLASHFIGHTEWVGASWQDSSKIWLVILKDLCTGQEFTRECKILISAVGALSVPNKSSIPGTERFRGDVVHTANWDQTVSLRDKRVVVIGNGASATQVIPAIAKEAREITQFIRTPQLYLPGQNTTIGSLWQGAYKYVPGLLVLVRIMIFLYLETATLQFRRNRRGASMRDQQFLISRRYILDNAPEKYWSLLIPTTEAGCKRRVFDNDGYIHCLNRENVQLVNGPVVEINESSVLTQSGEIYPADVIILGTGFSLAHFDTQVIGCQGLTRAEHWQSLGGIKAFNTIAMSGFPNLFYVLGPNSGTGHTSTIYAIENYVDLIIRVIEPILSKKVSSVQVKASSEQSYSKAIEQALQNTIYNNACLSWFIDKKTGTNWAIYPWSSFWMWYTTRVAGLDDWIHEVRSLLM</sequence>
<protein>
    <submittedName>
        <fullName evidence="6">FAD/NAD(P)-binding domain-containing protein</fullName>
    </submittedName>
</protein>
<dbReference type="STRING" id="1450535.A0A317VLQ2"/>
<comment type="similarity">
    <text evidence="2">Belongs to the FAD-binding monooxygenase family.</text>
</comment>
<keyword evidence="5" id="KW-0560">Oxidoreductase</keyword>
<keyword evidence="7" id="KW-1185">Reference proteome</keyword>
<dbReference type="AlphaFoldDB" id="A0A317VLQ2"/>